<reference evidence="8 9" key="1">
    <citation type="journal article" date="2023" name="Commun. Biol.">
        <title>Genome analysis of Parmales, the sister group of diatoms, reveals the evolutionary specialization of diatoms from phago-mixotrophs to photoautotrophs.</title>
        <authorList>
            <person name="Ban H."/>
            <person name="Sato S."/>
            <person name="Yoshikawa S."/>
            <person name="Yamada K."/>
            <person name="Nakamura Y."/>
            <person name="Ichinomiya M."/>
            <person name="Sato N."/>
            <person name="Blanc-Mathieu R."/>
            <person name="Endo H."/>
            <person name="Kuwata A."/>
            <person name="Ogata H."/>
        </authorList>
    </citation>
    <scope>NUCLEOTIDE SEQUENCE [LARGE SCALE GENOMIC DNA]</scope>
</reference>
<comment type="caution">
    <text evidence="8">The sequence shown here is derived from an EMBL/GenBank/DDBJ whole genome shotgun (WGS) entry which is preliminary data.</text>
</comment>
<feature type="compositionally biased region" description="Basic and acidic residues" evidence="5">
    <location>
        <begin position="386"/>
        <end position="416"/>
    </location>
</feature>
<dbReference type="PROSITE" id="PS51194">
    <property type="entry name" value="HELICASE_CTER"/>
    <property type="match status" value="1"/>
</dbReference>
<organism evidence="8 9">
    <name type="scientific">Tetraparma gracilis</name>
    <dbReference type="NCBI Taxonomy" id="2962635"/>
    <lineage>
        <taxon>Eukaryota</taxon>
        <taxon>Sar</taxon>
        <taxon>Stramenopiles</taxon>
        <taxon>Ochrophyta</taxon>
        <taxon>Bolidophyceae</taxon>
        <taxon>Parmales</taxon>
        <taxon>Triparmaceae</taxon>
        <taxon>Tetraparma</taxon>
    </lineage>
</organism>
<keyword evidence="3" id="KW-0007">Acetylation</keyword>
<dbReference type="SMART" id="SM00673">
    <property type="entry name" value="CARP"/>
    <property type="match status" value="2"/>
</dbReference>
<dbReference type="CDD" id="cd18787">
    <property type="entry name" value="SF2_C_DEAD"/>
    <property type="match status" value="1"/>
</dbReference>
<feature type="region of interest" description="Disordered" evidence="5">
    <location>
        <begin position="386"/>
        <end position="435"/>
    </location>
</feature>
<dbReference type="Proteomes" id="UP001165060">
    <property type="component" value="Unassembled WGS sequence"/>
</dbReference>
<feature type="domain" description="C-CAP/cofactor C-like" evidence="7">
    <location>
        <begin position="153"/>
        <end position="296"/>
    </location>
</feature>
<comment type="subcellular location">
    <subcellularLocation>
        <location evidence="1">Cytoplasm</location>
    </subcellularLocation>
</comment>
<dbReference type="InterPro" id="IPR038397">
    <property type="entry name" value="TBCC_N_sf"/>
</dbReference>
<evidence type="ECO:0000256" key="2">
    <source>
        <dbReference type="ARBA" id="ARBA00022490"/>
    </source>
</evidence>
<dbReference type="InterPro" id="IPR027417">
    <property type="entry name" value="P-loop_NTPase"/>
</dbReference>
<dbReference type="InterPro" id="IPR012945">
    <property type="entry name" value="Tubulin-bd_cofactor_C_dom"/>
</dbReference>
<evidence type="ECO:0000256" key="1">
    <source>
        <dbReference type="ARBA" id="ARBA00004496"/>
    </source>
</evidence>
<evidence type="ECO:0000256" key="4">
    <source>
        <dbReference type="ARBA" id="ARBA00023186"/>
    </source>
</evidence>
<dbReference type="PANTHER" id="PTHR15139:SF0">
    <property type="entry name" value="TUBULIN-SPECIFIC CHAPERONE C"/>
    <property type="match status" value="1"/>
</dbReference>
<evidence type="ECO:0000259" key="6">
    <source>
        <dbReference type="PROSITE" id="PS51194"/>
    </source>
</evidence>
<dbReference type="SUPFAM" id="SSF52540">
    <property type="entry name" value="P-loop containing nucleoside triphosphate hydrolases"/>
    <property type="match status" value="1"/>
</dbReference>
<dbReference type="Pfam" id="PF16752">
    <property type="entry name" value="TBCC_N"/>
    <property type="match status" value="1"/>
</dbReference>
<keyword evidence="2" id="KW-0963">Cytoplasm</keyword>
<dbReference type="InterPro" id="IPR031925">
    <property type="entry name" value="TBCC_N"/>
</dbReference>
<keyword evidence="9" id="KW-1185">Reference proteome</keyword>
<feature type="domain" description="Helicase C-terminal" evidence="6">
    <location>
        <begin position="234"/>
        <end position="385"/>
    </location>
</feature>
<dbReference type="PROSITE" id="PS51329">
    <property type="entry name" value="C_CAP_COFACTOR_C"/>
    <property type="match status" value="1"/>
</dbReference>
<evidence type="ECO:0000313" key="9">
    <source>
        <dbReference type="Proteomes" id="UP001165060"/>
    </source>
</evidence>
<keyword evidence="4" id="KW-0143">Chaperone</keyword>
<dbReference type="Pfam" id="PF07986">
    <property type="entry name" value="TBCC"/>
    <property type="match status" value="1"/>
</dbReference>
<proteinExistence type="predicted"/>
<evidence type="ECO:0000313" key="8">
    <source>
        <dbReference type="EMBL" id="GMI30644.1"/>
    </source>
</evidence>
<dbReference type="InterPro" id="IPR001650">
    <property type="entry name" value="Helicase_C-like"/>
</dbReference>
<dbReference type="Pfam" id="PF00271">
    <property type="entry name" value="Helicase_C"/>
    <property type="match status" value="1"/>
</dbReference>
<dbReference type="Gene3D" id="3.40.50.300">
    <property type="entry name" value="P-loop containing nucleotide triphosphate hydrolases"/>
    <property type="match status" value="1"/>
</dbReference>
<dbReference type="PANTHER" id="PTHR15139">
    <property type="entry name" value="TUBULIN FOLDING COFACTOR C"/>
    <property type="match status" value="1"/>
</dbReference>
<dbReference type="InterPro" id="IPR027684">
    <property type="entry name" value="TBCC"/>
</dbReference>
<feature type="region of interest" description="Disordered" evidence="5">
    <location>
        <begin position="143"/>
        <end position="163"/>
    </location>
</feature>
<evidence type="ECO:0000256" key="3">
    <source>
        <dbReference type="ARBA" id="ARBA00022990"/>
    </source>
</evidence>
<sequence>MSTEESAFLATRNARLQAASDKATSRAAEKQASTTEEESTAAFLESFRSTLASARSTLSLVPSSLCVTSKKRADALSLLSSISQSCASLRLSTASASHFLNPFDVRSCEQRLAELLADAAAAKAQCVPRKKFTFKSRRGADGEGDFVQPAAPPPAAVSSDRSVLTDTSDAAVSYEIEHDSDSLPPRSSLRVLPPPLREPAEAYSRKTMRLKGLEGCTLTLLDVYGLVRLQHLSDCTVYLGAVTGPVYVENVKNCKIFAYCRQLRIHETRGTDFYVHTGSGPIVENCDGCRDNAVARFRTGETWVLIATDVIARGLDFKAVNLVINFDFPNSGVSYVHRIGRTGRNGRKGKAITLFTEDDFPALRSIANIMKLSGCDVPEWQLKMRKERDSDRKRREQFGVRRNDAGVDTATKMDKSKKNKKRRFVENAKRKPPSK</sequence>
<dbReference type="InterPro" id="IPR017901">
    <property type="entry name" value="C-CAP_CF_C-like"/>
</dbReference>
<dbReference type="InterPro" id="IPR006599">
    <property type="entry name" value="CARP_motif"/>
</dbReference>
<protein>
    <submittedName>
        <fullName evidence="8">Uncharacterized protein</fullName>
    </submittedName>
</protein>
<dbReference type="EMBL" id="BRYB01001666">
    <property type="protein sequence ID" value="GMI30644.1"/>
    <property type="molecule type" value="Genomic_DNA"/>
</dbReference>
<accession>A0ABQ6MRB9</accession>
<evidence type="ECO:0000256" key="5">
    <source>
        <dbReference type="SAM" id="MobiDB-lite"/>
    </source>
</evidence>
<dbReference type="SMART" id="SM00490">
    <property type="entry name" value="HELICc"/>
    <property type="match status" value="1"/>
</dbReference>
<dbReference type="Gene3D" id="1.20.58.1250">
    <property type="entry name" value="Tubulin Binding Cofactor C, N-terminal domain"/>
    <property type="match status" value="1"/>
</dbReference>
<name>A0ABQ6MRB9_9STRA</name>
<evidence type="ECO:0000259" key="7">
    <source>
        <dbReference type="PROSITE" id="PS51329"/>
    </source>
</evidence>
<gene>
    <name evidence="8" type="ORF">TeGR_g2256</name>
</gene>